<dbReference type="AlphaFoldDB" id="A0A9P6R594"/>
<feature type="region of interest" description="Disordered" evidence="1">
    <location>
        <begin position="271"/>
        <end position="367"/>
    </location>
</feature>
<evidence type="ECO:0000256" key="2">
    <source>
        <dbReference type="SAM" id="Phobius"/>
    </source>
</evidence>
<keyword evidence="2" id="KW-0812">Transmembrane</keyword>
<sequence>MTTAASTQPTKGLSSAQPQTLAQRLSRSSLKGPRLSSSTRDGSDTEDDQERTPRQHHLTIGPRSSSDTLRAKESAASAANGSSSTSTPLSRTSHTLPVANGNRPTAPSAANNNNNTASSTSKFGLGSKQKRQQRKEQDREEQRLKDEATEALRKKHGEYRPPGHSQGQIHTHRTQPSHLERSRSTGNTTFQYQPSRSQSSIKLVNNPLGPMSPVSPSPSPTPSSASSSYSSRHSRPTSPTRGMTPLVMDYGHANLHMKDLKDLDAEGMLSEHWESDGDSEQERERELASHGYGRDKSHRRGESMDTDSSYRTNNSSVVRFDLGPESETSRASSRRARRKRESNRSEVSVDTINNTRSSRRKDSEDPSQHAFLEMEEVGKPNNHSWSHRNKSTTGIVTGLAPEIDAQSIVRSHSSLSRHPTQTRPRDPRIEKYLYHSRANSPADSSAPSSASNHRSRSRSRHRQYQYQHIQAPFSDRGTMSDMTPTPSELDAMRSKAGSRAAGTLRGTTLGGSGDASSVYGTEMTQADEHNYLAPLPPFQQGPAYSKVPKRRFCKWCFGGCRWWVLLMLIIIPAGIAAVIAAFFLHQFYICFPVNPNSVDPYVYTIDPTAVQNLILDYQTQTKGNIAIIDSPNANETNILLKLQRRFYQMKYSQDLTGFQIETLPNGTVHYVLNDIADSHRKFYLSTVLCSTSILTIEMPRAALGRPEISIDAFVDQQDVLVDLDETVARNSTWRFKGISDHSLLVKSLNVNALSVSYTSTSPSTLNLASVIVRDQLSVVSVSGDIQVTVGFSNLSPSKSNTSSPSTVNLNTLDGNIQLDMKAWNQSSTFQVSSPNVQVSKAGQVLLPYTSGRNGTSVNYNGLIANAGPNSVSGSYVPQQYADTHWTQPTLSASNTLTRTVTGTASIATMTMSVKPPYSTTSVTKSGTATVTATVTTTAIGATPTAPAPPPGPALGAGGSSIPAQFIIQANKDVSVNFPYLVCSPAHRYLDVSFPDIYTDLDTTC</sequence>
<feature type="compositionally biased region" description="Basic residues" evidence="1">
    <location>
        <begin position="453"/>
        <end position="463"/>
    </location>
</feature>
<keyword evidence="4" id="KW-1185">Reference proteome</keyword>
<feature type="compositionally biased region" description="Low complexity" evidence="1">
    <location>
        <begin position="104"/>
        <end position="121"/>
    </location>
</feature>
<evidence type="ECO:0000313" key="3">
    <source>
        <dbReference type="EMBL" id="KAG0312794.1"/>
    </source>
</evidence>
<feature type="compositionally biased region" description="Basic residues" evidence="1">
    <location>
        <begin position="332"/>
        <end position="341"/>
    </location>
</feature>
<dbReference type="EMBL" id="JAAAIP010000774">
    <property type="protein sequence ID" value="KAG0312794.1"/>
    <property type="molecule type" value="Genomic_DNA"/>
</dbReference>
<feature type="compositionally biased region" description="Low complexity" evidence="1">
    <location>
        <begin position="436"/>
        <end position="452"/>
    </location>
</feature>
<keyword evidence="2" id="KW-0472">Membrane</keyword>
<feature type="compositionally biased region" description="Basic and acidic residues" evidence="1">
    <location>
        <begin position="423"/>
        <end position="433"/>
    </location>
</feature>
<protein>
    <recommendedName>
        <fullName evidence="5">Adhesin domain-containing protein</fullName>
    </recommendedName>
</protein>
<comment type="caution">
    <text evidence="3">The sequence shown here is derived from an EMBL/GenBank/DDBJ whole genome shotgun (WGS) entry which is preliminary data.</text>
</comment>
<feature type="region of interest" description="Disordered" evidence="1">
    <location>
        <begin position="408"/>
        <end position="490"/>
    </location>
</feature>
<reference evidence="3" key="1">
    <citation type="journal article" date="2020" name="Fungal Divers.">
        <title>Resolving the Mortierellaceae phylogeny through synthesis of multi-gene phylogenetics and phylogenomics.</title>
        <authorList>
            <person name="Vandepol N."/>
            <person name="Liber J."/>
            <person name="Desiro A."/>
            <person name="Na H."/>
            <person name="Kennedy M."/>
            <person name="Barry K."/>
            <person name="Grigoriev I.V."/>
            <person name="Miller A.N."/>
            <person name="O'Donnell K."/>
            <person name="Stajich J.E."/>
            <person name="Bonito G."/>
        </authorList>
    </citation>
    <scope>NUCLEOTIDE SEQUENCE</scope>
    <source>
        <strain evidence="3">REB-010B</strain>
    </source>
</reference>
<feature type="compositionally biased region" description="Polar residues" evidence="1">
    <location>
        <begin position="184"/>
        <end position="203"/>
    </location>
</feature>
<gene>
    <name evidence="3" type="ORF">BGZ99_009266</name>
</gene>
<evidence type="ECO:0008006" key="5">
    <source>
        <dbReference type="Google" id="ProtNLM"/>
    </source>
</evidence>
<feature type="compositionally biased region" description="Basic and acidic residues" evidence="1">
    <location>
        <begin position="134"/>
        <end position="152"/>
    </location>
</feature>
<accession>A0A9P6R594</accession>
<feature type="compositionally biased region" description="Low complexity" evidence="1">
    <location>
        <begin position="74"/>
        <end position="97"/>
    </location>
</feature>
<keyword evidence="2" id="KW-1133">Transmembrane helix</keyword>
<feature type="compositionally biased region" description="Polar residues" evidence="1">
    <location>
        <begin position="408"/>
        <end position="422"/>
    </location>
</feature>
<feature type="compositionally biased region" description="Basic and acidic residues" evidence="1">
    <location>
        <begin position="271"/>
        <end position="303"/>
    </location>
</feature>
<feature type="compositionally biased region" description="Polar residues" evidence="1">
    <location>
        <begin position="1"/>
        <end position="40"/>
    </location>
</feature>
<feature type="transmembrane region" description="Helical" evidence="2">
    <location>
        <begin position="562"/>
        <end position="584"/>
    </location>
</feature>
<evidence type="ECO:0000256" key="1">
    <source>
        <dbReference type="SAM" id="MobiDB-lite"/>
    </source>
</evidence>
<organism evidence="3 4">
    <name type="scientific">Dissophora globulifera</name>
    <dbReference type="NCBI Taxonomy" id="979702"/>
    <lineage>
        <taxon>Eukaryota</taxon>
        <taxon>Fungi</taxon>
        <taxon>Fungi incertae sedis</taxon>
        <taxon>Mucoromycota</taxon>
        <taxon>Mortierellomycotina</taxon>
        <taxon>Mortierellomycetes</taxon>
        <taxon>Mortierellales</taxon>
        <taxon>Mortierellaceae</taxon>
        <taxon>Dissophora</taxon>
    </lineage>
</organism>
<dbReference type="Proteomes" id="UP000738325">
    <property type="component" value="Unassembled WGS sequence"/>
</dbReference>
<dbReference type="OrthoDB" id="2424925at2759"/>
<evidence type="ECO:0000313" key="4">
    <source>
        <dbReference type="Proteomes" id="UP000738325"/>
    </source>
</evidence>
<name>A0A9P6R594_9FUNG</name>
<feature type="compositionally biased region" description="Polar residues" evidence="1">
    <location>
        <begin position="306"/>
        <end position="317"/>
    </location>
</feature>
<feature type="region of interest" description="Disordered" evidence="1">
    <location>
        <begin position="1"/>
        <end position="246"/>
    </location>
</feature>
<feature type="compositionally biased region" description="Low complexity" evidence="1">
    <location>
        <begin position="222"/>
        <end position="241"/>
    </location>
</feature>
<proteinExistence type="predicted"/>